<dbReference type="Gene3D" id="3.10.200.10">
    <property type="entry name" value="Alpha carbonic anhydrase"/>
    <property type="match status" value="1"/>
</dbReference>
<feature type="signal peptide" evidence="4">
    <location>
        <begin position="1"/>
        <end position="16"/>
    </location>
</feature>
<gene>
    <name evidence="7" type="ORF">QR680_016807</name>
</gene>
<dbReference type="PROSITE" id="PS00162">
    <property type="entry name" value="ALPHA_CA_1"/>
    <property type="match status" value="1"/>
</dbReference>
<dbReference type="GO" id="GO:0004089">
    <property type="term" value="F:carbonate dehydratase activity"/>
    <property type="evidence" value="ECO:0007669"/>
    <property type="project" value="UniProtKB-UniRule"/>
</dbReference>
<evidence type="ECO:0000256" key="2">
    <source>
        <dbReference type="ARBA" id="ARBA00022723"/>
    </source>
</evidence>
<dbReference type="SMART" id="SM01057">
    <property type="entry name" value="Carb_anhydrase"/>
    <property type="match status" value="1"/>
</dbReference>
<feature type="domain" description="Alpha-carbonic anhydrase" evidence="6">
    <location>
        <begin position="17"/>
        <end position="269"/>
    </location>
</feature>
<organism evidence="7 8">
    <name type="scientific">Steinernema hermaphroditum</name>
    <dbReference type="NCBI Taxonomy" id="289476"/>
    <lineage>
        <taxon>Eukaryota</taxon>
        <taxon>Metazoa</taxon>
        <taxon>Ecdysozoa</taxon>
        <taxon>Nematoda</taxon>
        <taxon>Chromadorea</taxon>
        <taxon>Rhabditida</taxon>
        <taxon>Tylenchina</taxon>
        <taxon>Panagrolaimomorpha</taxon>
        <taxon>Strongyloidoidea</taxon>
        <taxon>Steinernematidae</taxon>
        <taxon>Steinernema</taxon>
    </lineage>
</organism>
<evidence type="ECO:0000256" key="4">
    <source>
        <dbReference type="RuleBase" id="RU367011"/>
    </source>
</evidence>
<dbReference type="CDD" id="cd00326">
    <property type="entry name" value="alpha_CA"/>
    <property type="match status" value="1"/>
</dbReference>
<reference evidence="7" key="1">
    <citation type="submission" date="2023-06" db="EMBL/GenBank/DDBJ databases">
        <title>Genomic analysis of the entomopathogenic nematode Steinernema hermaphroditum.</title>
        <authorList>
            <person name="Schwarz E.M."/>
            <person name="Heppert J.K."/>
            <person name="Baniya A."/>
            <person name="Schwartz H.T."/>
            <person name="Tan C.-H."/>
            <person name="Antoshechkin I."/>
            <person name="Sternberg P.W."/>
            <person name="Goodrich-Blair H."/>
            <person name="Dillman A.R."/>
        </authorList>
    </citation>
    <scope>NUCLEOTIDE SEQUENCE</scope>
    <source>
        <strain evidence="7">PS9179</strain>
        <tissue evidence="7">Whole animal</tissue>
    </source>
</reference>
<keyword evidence="8" id="KW-1185">Reference proteome</keyword>
<keyword evidence="5" id="KW-0472">Membrane</keyword>
<dbReference type="EMBL" id="JAUCMV010000004">
    <property type="protein sequence ID" value="KAK0403245.1"/>
    <property type="molecule type" value="Genomic_DNA"/>
</dbReference>
<evidence type="ECO:0000256" key="1">
    <source>
        <dbReference type="ARBA" id="ARBA00010718"/>
    </source>
</evidence>
<comment type="catalytic activity">
    <reaction evidence="4">
        <text>hydrogencarbonate + H(+) = CO2 + H2O</text>
        <dbReference type="Rhea" id="RHEA:10748"/>
        <dbReference type="ChEBI" id="CHEBI:15377"/>
        <dbReference type="ChEBI" id="CHEBI:15378"/>
        <dbReference type="ChEBI" id="CHEBI:16526"/>
        <dbReference type="ChEBI" id="CHEBI:17544"/>
        <dbReference type="EC" id="4.2.1.1"/>
    </reaction>
</comment>
<feature type="chain" id="PRO_5041485128" description="Carbonic anhydrase" evidence="4">
    <location>
        <begin position="17"/>
        <end position="303"/>
    </location>
</feature>
<dbReference type="Pfam" id="PF00194">
    <property type="entry name" value="Carb_anhydrase"/>
    <property type="match status" value="1"/>
</dbReference>
<dbReference type="PROSITE" id="PS51144">
    <property type="entry name" value="ALPHA_CA_2"/>
    <property type="match status" value="1"/>
</dbReference>
<keyword evidence="5" id="KW-1133">Transmembrane helix</keyword>
<comment type="function">
    <text evidence="4">Reversible hydration of carbon dioxide.</text>
</comment>
<proteinExistence type="inferred from homology"/>
<evidence type="ECO:0000256" key="5">
    <source>
        <dbReference type="SAM" id="Phobius"/>
    </source>
</evidence>
<evidence type="ECO:0000313" key="7">
    <source>
        <dbReference type="EMBL" id="KAK0403245.1"/>
    </source>
</evidence>
<dbReference type="PANTHER" id="PTHR18952:SF250">
    <property type="entry name" value="CARBONIC ANHYDRASE 5-RELATED"/>
    <property type="match status" value="1"/>
</dbReference>
<dbReference type="AlphaFoldDB" id="A0AA39HCS9"/>
<dbReference type="InterPro" id="IPR018338">
    <property type="entry name" value="Carbonic_anhydrase_a-class_CS"/>
</dbReference>
<dbReference type="InterPro" id="IPR001148">
    <property type="entry name" value="CA_dom"/>
</dbReference>
<dbReference type="PANTHER" id="PTHR18952">
    <property type="entry name" value="CARBONIC ANHYDRASE"/>
    <property type="match status" value="1"/>
</dbReference>
<dbReference type="InterPro" id="IPR036398">
    <property type="entry name" value="CA_dom_sf"/>
</dbReference>
<keyword evidence="4" id="KW-0732">Signal</keyword>
<keyword evidence="2 4" id="KW-0479">Metal-binding</keyword>
<dbReference type="Proteomes" id="UP001175271">
    <property type="component" value="Unassembled WGS sequence"/>
</dbReference>
<dbReference type="SUPFAM" id="SSF51069">
    <property type="entry name" value="Carbonic anhydrase"/>
    <property type="match status" value="1"/>
</dbReference>
<dbReference type="GO" id="GO:0005737">
    <property type="term" value="C:cytoplasm"/>
    <property type="evidence" value="ECO:0007669"/>
    <property type="project" value="TreeGrafter"/>
</dbReference>
<keyword evidence="4" id="KW-0456">Lyase</keyword>
<comment type="caution">
    <text evidence="7">The sequence shown here is derived from an EMBL/GenBank/DDBJ whole genome shotgun (WGS) entry which is preliminary data.</text>
</comment>
<evidence type="ECO:0000256" key="3">
    <source>
        <dbReference type="ARBA" id="ARBA00022833"/>
    </source>
</evidence>
<evidence type="ECO:0000313" key="8">
    <source>
        <dbReference type="Proteomes" id="UP001175271"/>
    </source>
</evidence>
<dbReference type="GO" id="GO:0008270">
    <property type="term" value="F:zinc ion binding"/>
    <property type="evidence" value="ECO:0007669"/>
    <property type="project" value="UniProtKB-UniRule"/>
</dbReference>
<comment type="similarity">
    <text evidence="1 4">Belongs to the alpha-carbonic anhydrase family.</text>
</comment>
<keyword evidence="5" id="KW-0812">Transmembrane</keyword>
<sequence>MYSLLFAPLLLHTVAADGWGYKDHDGPHTWQGVCAEGFRQSPIDIRSIDVDYALLPKLHFVHYHRSGSVALVNNGHSITATGFDQWDENQPYIYGGGLKHKYRLAQFHMHWAQRNDVGSEHTLGSLSYPVEVHFVHVKEGNSLNQSLSEPDGIAVVAVFLTIGNDGTGMSMLDSSLKSVQDQNDTVLIHGYRPRSLLPDHTETFYRYDGSLTTPGCQESVIWTILAEPVSITEAQLASLRRTRDPHQEVFAFNNRPVQPLNGRRVLYRPGSFDRALLCGENGASAYSFFGALLVALVAFFLNF</sequence>
<dbReference type="EC" id="4.2.1.1" evidence="4"/>
<protein>
    <recommendedName>
        <fullName evidence="4">Carbonic anhydrase</fullName>
        <ecNumber evidence="4">4.2.1.1</ecNumber>
    </recommendedName>
</protein>
<evidence type="ECO:0000259" key="6">
    <source>
        <dbReference type="PROSITE" id="PS51144"/>
    </source>
</evidence>
<comment type="cofactor">
    <cofactor evidence="4">
        <name>Zn(2+)</name>
        <dbReference type="ChEBI" id="CHEBI:29105"/>
    </cofactor>
</comment>
<accession>A0AA39HCS9</accession>
<name>A0AA39HCS9_9BILA</name>
<dbReference type="InterPro" id="IPR023561">
    <property type="entry name" value="Carbonic_anhydrase_a-class"/>
</dbReference>
<feature type="transmembrane region" description="Helical" evidence="5">
    <location>
        <begin position="283"/>
        <end position="301"/>
    </location>
</feature>
<keyword evidence="3 4" id="KW-0862">Zinc</keyword>